<dbReference type="GO" id="GO:0016747">
    <property type="term" value="F:acyltransferase activity, transferring groups other than amino-acyl groups"/>
    <property type="evidence" value="ECO:0007669"/>
    <property type="project" value="InterPro"/>
</dbReference>
<keyword evidence="3" id="KW-0378">Hydrolase</keyword>
<dbReference type="RefSeq" id="WP_076399032.1">
    <property type="nucleotide sequence ID" value="NZ_FTOA01000002.1"/>
</dbReference>
<dbReference type="EMBL" id="FTOA01000002">
    <property type="protein sequence ID" value="SIS47198.1"/>
    <property type="molecule type" value="Genomic_DNA"/>
</dbReference>
<name>A0A1N7JCZ7_9PROT</name>
<evidence type="ECO:0000259" key="2">
    <source>
        <dbReference type="Pfam" id="PF01757"/>
    </source>
</evidence>
<dbReference type="InterPro" id="IPR050879">
    <property type="entry name" value="Acyltransferase_3"/>
</dbReference>
<feature type="transmembrane region" description="Helical" evidence="1">
    <location>
        <begin position="286"/>
        <end position="304"/>
    </location>
</feature>
<dbReference type="GO" id="GO:0000271">
    <property type="term" value="P:polysaccharide biosynthetic process"/>
    <property type="evidence" value="ECO:0007669"/>
    <property type="project" value="TreeGrafter"/>
</dbReference>
<feature type="transmembrane region" description="Helical" evidence="1">
    <location>
        <begin position="153"/>
        <end position="173"/>
    </location>
</feature>
<dbReference type="STRING" id="80876.SAMN05421779_102119"/>
<keyword evidence="1" id="KW-0812">Transmembrane</keyword>
<feature type="transmembrane region" description="Helical" evidence="1">
    <location>
        <begin position="255"/>
        <end position="274"/>
    </location>
</feature>
<dbReference type="InterPro" id="IPR002656">
    <property type="entry name" value="Acyl_transf_3_dom"/>
</dbReference>
<feature type="transmembrane region" description="Helical" evidence="1">
    <location>
        <begin position="310"/>
        <end position="330"/>
    </location>
</feature>
<dbReference type="Pfam" id="PF01757">
    <property type="entry name" value="Acyl_transf_3"/>
    <property type="match status" value="1"/>
</dbReference>
<organism evidence="3 4">
    <name type="scientific">Insolitispirillum peregrinum</name>
    <dbReference type="NCBI Taxonomy" id="80876"/>
    <lineage>
        <taxon>Bacteria</taxon>
        <taxon>Pseudomonadati</taxon>
        <taxon>Pseudomonadota</taxon>
        <taxon>Alphaproteobacteria</taxon>
        <taxon>Rhodospirillales</taxon>
        <taxon>Novispirillaceae</taxon>
        <taxon>Insolitispirillum</taxon>
    </lineage>
</organism>
<dbReference type="PANTHER" id="PTHR23028:SF53">
    <property type="entry name" value="ACYL_TRANSF_3 DOMAIN-CONTAINING PROTEIN"/>
    <property type="match status" value="1"/>
</dbReference>
<evidence type="ECO:0000256" key="1">
    <source>
        <dbReference type="SAM" id="Phobius"/>
    </source>
</evidence>
<feature type="transmembrane region" description="Helical" evidence="1">
    <location>
        <begin position="91"/>
        <end position="109"/>
    </location>
</feature>
<evidence type="ECO:0000313" key="4">
    <source>
        <dbReference type="Proteomes" id="UP000185678"/>
    </source>
</evidence>
<keyword evidence="4" id="KW-1185">Reference proteome</keyword>
<dbReference type="PANTHER" id="PTHR23028">
    <property type="entry name" value="ACETYLTRANSFERASE"/>
    <property type="match status" value="1"/>
</dbReference>
<reference evidence="3 4" key="1">
    <citation type="submission" date="2017-01" db="EMBL/GenBank/DDBJ databases">
        <authorList>
            <person name="Mah S.A."/>
            <person name="Swanson W.J."/>
            <person name="Moy G.W."/>
            <person name="Vacquier V.D."/>
        </authorList>
    </citation>
    <scope>NUCLEOTIDE SEQUENCE [LARGE SCALE GENOMIC DNA]</scope>
    <source>
        <strain evidence="3 4">DSM 11589</strain>
    </source>
</reference>
<dbReference type="AlphaFoldDB" id="A0A1N7JCZ7"/>
<dbReference type="Proteomes" id="UP000185678">
    <property type="component" value="Unassembled WGS sequence"/>
</dbReference>
<keyword evidence="1" id="KW-0472">Membrane</keyword>
<proteinExistence type="predicted"/>
<keyword evidence="3" id="KW-0808">Transferase</keyword>
<evidence type="ECO:0000313" key="3">
    <source>
        <dbReference type="EMBL" id="SIS47198.1"/>
    </source>
</evidence>
<feature type="transmembrane region" description="Helical" evidence="1">
    <location>
        <begin position="210"/>
        <end position="226"/>
    </location>
</feature>
<dbReference type="GO" id="GO:0016787">
    <property type="term" value="F:hydrolase activity"/>
    <property type="evidence" value="ECO:0007669"/>
    <property type="project" value="UniProtKB-KW"/>
</dbReference>
<gene>
    <name evidence="3" type="ORF">SAMN05421779_102119</name>
</gene>
<feature type="domain" description="Acyltransferase 3" evidence="2">
    <location>
        <begin position="19"/>
        <end position="326"/>
    </location>
</feature>
<accession>A0A1N7JCZ7</accession>
<feature type="transmembrane region" description="Helical" evidence="1">
    <location>
        <begin position="52"/>
        <end position="70"/>
    </location>
</feature>
<keyword evidence="3" id="KW-0012">Acyltransferase</keyword>
<feature type="transmembrane region" description="Helical" evidence="1">
    <location>
        <begin position="180"/>
        <end position="198"/>
    </location>
</feature>
<feature type="transmembrane region" description="Helical" evidence="1">
    <location>
        <begin position="21"/>
        <end position="40"/>
    </location>
</feature>
<sequence>MKYERYTGPERDVISDTNNMDMLRFFLAFSVMMVHMNRLIGDQSLSIFETFFNSGIAVDTFFILSGFLIIRSYESSSNLRSYIGKRIRRIYPGYGTVIFLSFLVGILISDLSFSEYLSSGSLKYLLHNLSFMNFLTPSLPGVFSHNTETAINGALWTIKVEVMFYLSVALIVWAIRRYGALKVIITLYILSVTYRLGLEHLGKLTLSKQLPGNLSYFMSGALIYYYFDIFKKIRLYTLLPAIALFLIFKQGDVGIVIQPLAIALVALAFVFVVYLGNFGRYGDFSYGIYIWHFPVIQALIWAGVFNNRLVGSVSTVTLTLVLAIISWHCIEKPFLRKNSHYRAVEK</sequence>
<protein>
    <submittedName>
        <fullName evidence="3">Peptidoglycan/LPS O-acetylase OafA/YrhL, contains acyltransferase and SGNH-hydrolase domains</fullName>
    </submittedName>
</protein>
<dbReference type="GO" id="GO:0016020">
    <property type="term" value="C:membrane"/>
    <property type="evidence" value="ECO:0007669"/>
    <property type="project" value="TreeGrafter"/>
</dbReference>
<keyword evidence="1" id="KW-1133">Transmembrane helix</keyword>